<evidence type="ECO:0000313" key="2">
    <source>
        <dbReference type="EMBL" id="KAI7790489.1"/>
    </source>
</evidence>
<name>A0A9W7W9J6_TRIRA</name>
<accession>A0A9W7W9J6</accession>
<keyword evidence="3" id="KW-1185">Reference proteome</keyword>
<reference evidence="2" key="1">
    <citation type="submission" date="2021-02" db="EMBL/GenBank/DDBJ databases">
        <title>Comparative genomics reveals that relaxation of natural selection precedes convergent phenotypic evolution of cavefish.</title>
        <authorList>
            <person name="Peng Z."/>
        </authorList>
    </citation>
    <scope>NUCLEOTIDE SEQUENCE</scope>
    <source>
        <tissue evidence="2">Muscle</tissue>
    </source>
</reference>
<sequence length="391" mass="45439">MEGTRRCLSAEQLMGRLHLESKYQKLKTADFIQITEHSQSHEFCAEEEVARTFLQKLLTLDYTVRCIKIGEYTEQNDTQQRCNKLSTRDAFNYIFGETAESDDETNTPDAIDLMDAQMAVFHCADSFLKQLMVTKLSQCQFALPLLVPNPFTQQIDFPLWTFRQIKKSWKTTDDTGQTQPVYRAETPMVAFFSFGSLSSSKSQLINSLINEKHNTFFHRNCPGSSRTRILMDGVVEIAWYCPSGEKTDKFPQCVAFCNLHAICTNTMENHPGDHSVPFHRSTGLNGRFNKEKTNLTNCFCTTEVASDNWFYSNDSDEKTFWKEYRKGGPELVNWSITPDLSELPYWKWVVCRFQKDLEKHYSKTFKAHCEIPDEWRQYTKEDAIESLDKYI</sequence>
<dbReference type="InterPro" id="IPR057365">
    <property type="entry name" value="URGCP"/>
</dbReference>
<proteinExistence type="predicted"/>
<dbReference type="EMBL" id="JAFHDT010000104">
    <property type="protein sequence ID" value="KAI7790489.1"/>
    <property type="molecule type" value="Genomic_DNA"/>
</dbReference>
<dbReference type="AlphaFoldDB" id="A0A9W7W9J6"/>
<dbReference type="PANTHER" id="PTHR22796:SF6">
    <property type="entry name" value="INTERFERON-INDUCED VERY LARGE GTPASE 1-RELATED"/>
    <property type="match status" value="1"/>
</dbReference>
<protein>
    <submittedName>
        <fullName evidence="2">Up-regulator of cell proliferation</fullName>
    </submittedName>
</protein>
<organism evidence="2 3">
    <name type="scientific">Triplophysa rosa</name>
    <name type="common">Cave loach</name>
    <dbReference type="NCBI Taxonomy" id="992332"/>
    <lineage>
        <taxon>Eukaryota</taxon>
        <taxon>Metazoa</taxon>
        <taxon>Chordata</taxon>
        <taxon>Craniata</taxon>
        <taxon>Vertebrata</taxon>
        <taxon>Euteleostomi</taxon>
        <taxon>Actinopterygii</taxon>
        <taxon>Neopterygii</taxon>
        <taxon>Teleostei</taxon>
        <taxon>Ostariophysi</taxon>
        <taxon>Cypriniformes</taxon>
        <taxon>Nemacheilidae</taxon>
        <taxon>Triplophysa</taxon>
    </lineage>
</organism>
<feature type="domain" description="Up-regulator of cell proliferation-like" evidence="1">
    <location>
        <begin position="111"/>
        <end position="260"/>
    </location>
</feature>
<evidence type="ECO:0000313" key="3">
    <source>
        <dbReference type="Proteomes" id="UP001059041"/>
    </source>
</evidence>
<dbReference type="Proteomes" id="UP001059041">
    <property type="component" value="Unassembled WGS sequence"/>
</dbReference>
<evidence type="ECO:0000259" key="1">
    <source>
        <dbReference type="Pfam" id="PF25496"/>
    </source>
</evidence>
<comment type="caution">
    <text evidence="2">The sequence shown here is derived from an EMBL/GenBank/DDBJ whole genome shotgun (WGS) entry which is preliminary data.</text>
</comment>
<dbReference type="Pfam" id="PF25496">
    <property type="entry name" value="URGCP"/>
    <property type="match status" value="1"/>
</dbReference>
<gene>
    <name evidence="2" type="ORF">IRJ41_008189</name>
</gene>
<dbReference type="PANTHER" id="PTHR22796">
    <property type="entry name" value="URG4-RELATED"/>
    <property type="match status" value="1"/>
</dbReference>